<reference evidence="2" key="2">
    <citation type="submission" date="2022-10" db="EMBL/GenBank/DDBJ databases">
        <authorList>
            <consortium name="ENA_rothamsted_submissions"/>
            <consortium name="culmorum"/>
            <person name="King R."/>
        </authorList>
    </citation>
    <scope>NUCLEOTIDE SEQUENCE</scope>
</reference>
<feature type="transmembrane region" description="Helical" evidence="1">
    <location>
        <begin position="348"/>
        <end position="370"/>
    </location>
</feature>
<gene>
    <name evidence="2" type="ORF">DIATSA_LOCUS12460</name>
</gene>
<reference evidence="2" key="1">
    <citation type="submission" date="2021-12" db="EMBL/GenBank/DDBJ databases">
        <authorList>
            <person name="King R."/>
        </authorList>
    </citation>
    <scope>NUCLEOTIDE SEQUENCE</scope>
</reference>
<keyword evidence="1" id="KW-0472">Membrane</keyword>
<dbReference type="EMBL" id="OU893338">
    <property type="protein sequence ID" value="CAG9795161.1"/>
    <property type="molecule type" value="Genomic_DNA"/>
</dbReference>
<evidence type="ECO:0000313" key="3">
    <source>
        <dbReference type="Proteomes" id="UP001153714"/>
    </source>
</evidence>
<protein>
    <submittedName>
        <fullName evidence="2">Uncharacterized protein</fullName>
    </submittedName>
</protein>
<evidence type="ECO:0000256" key="1">
    <source>
        <dbReference type="SAM" id="Phobius"/>
    </source>
</evidence>
<dbReference type="AlphaFoldDB" id="A0A9N9WHE5"/>
<sequence>MLSDEMLSIKYHFYEQDKKTSTVAMTSKGKLATPTLEVKQKWPFGDFNTKLNDDDESYQTDGMNNVTSRDSKQYKTNKNQNKILELRSLPEATPHFPHPIYLHHETKRCTCVKHLFTGMTSTPGTCRSRSICTKSSLDQCSRCSSTLCTQNINLCGGTELVTQSDVHLCTQSGSCSESNSQLCTHKECTRGETFYSTAFYVTYQPFFIGITQPSNVLYYHPDVVNQMKLPKRKKHRKTTTRNNNDDDLYYDDEIEILKGQIDENDKDSYEDFIDDNKSRDQSRHTGIILDTSKKGENIGTPEINKDRKDKKLMIKEKTIYDILHDLKTYYSDSVIKDCYCSLMSSSSFGYSLGLSNFVLGLFILLLSCCLN</sequence>
<name>A0A9N9WHE5_9NEOP</name>
<proteinExistence type="predicted"/>
<keyword evidence="1" id="KW-0812">Transmembrane</keyword>
<keyword evidence="3" id="KW-1185">Reference proteome</keyword>
<evidence type="ECO:0000313" key="2">
    <source>
        <dbReference type="EMBL" id="CAG9795161.1"/>
    </source>
</evidence>
<accession>A0A9N9WHE5</accession>
<keyword evidence="1" id="KW-1133">Transmembrane helix</keyword>
<dbReference type="OrthoDB" id="7367899at2759"/>
<dbReference type="Proteomes" id="UP001153714">
    <property type="component" value="Chromosome 7"/>
</dbReference>
<organism evidence="2 3">
    <name type="scientific">Diatraea saccharalis</name>
    <name type="common">sugarcane borer</name>
    <dbReference type="NCBI Taxonomy" id="40085"/>
    <lineage>
        <taxon>Eukaryota</taxon>
        <taxon>Metazoa</taxon>
        <taxon>Ecdysozoa</taxon>
        <taxon>Arthropoda</taxon>
        <taxon>Hexapoda</taxon>
        <taxon>Insecta</taxon>
        <taxon>Pterygota</taxon>
        <taxon>Neoptera</taxon>
        <taxon>Endopterygota</taxon>
        <taxon>Lepidoptera</taxon>
        <taxon>Glossata</taxon>
        <taxon>Ditrysia</taxon>
        <taxon>Pyraloidea</taxon>
        <taxon>Crambidae</taxon>
        <taxon>Crambinae</taxon>
        <taxon>Diatraea</taxon>
    </lineage>
</organism>